<keyword evidence="4" id="KW-0645">Protease</keyword>
<dbReference type="PANTHER" id="PTHR43390:SF1">
    <property type="entry name" value="CHLOROPLAST PROCESSING PEPTIDASE"/>
    <property type="match status" value="1"/>
</dbReference>
<dbReference type="GO" id="GO:0009003">
    <property type="term" value="F:signal peptidase activity"/>
    <property type="evidence" value="ECO:0007669"/>
    <property type="project" value="UniProtKB-EC"/>
</dbReference>
<keyword evidence="4" id="KW-0378">Hydrolase</keyword>
<proteinExistence type="inferred from homology"/>
<sequence length="284" mass="33295">MRRRKHFTPYLKAIVIAFFITLLLRLFVVDFYMIPTDSMTPAIEPGDYIMVNKLYKGARFYKQLKFESGKTPETFRVPGYSSIRRNDIVVFNLPTPLFSDQMEMDLSHFYVKRCIGLPGDTLSISNGIYTVNGQTGYGNLREQYLLSHYQGEYLPGTYHTFPFDTTYAWTMRCFGPLFIPATGQTILLDTVNLSLFRRLIYYETHTSLHTRHGKVYLKDSIITRYTFQKNWYFMAGDKIFNSRDSRYIGLIPEDFLIGKAVLVLYSKDPETRQISWKRTLNLIR</sequence>
<comment type="subcellular location">
    <subcellularLocation>
        <location evidence="4">Membrane</location>
        <topology evidence="4">Single-pass type II membrane protein</topology>
    </subcellularLocation>
</comment>
<dbReference type="SUPFAM" id="SSF51306">
    <property type="entry name" value="LexA/Signal peptidase"/>
    <property type="match status" value="1"/>
</dbReference>
<dbReference type="Proteomes" id="UP000031980">
    <property type="component" value="Unassembled WGS sequence"/>
</dbReference>
<evidence type="ECO:0000313" key="6">
    <source>
        <dbReference type="EMBL" id="KIO42708.1"/>
    </source>
</evidence>
<dbReference type="InterPro" id="IPR036286">
    <property type="entry name" value="LexA/Signal_pep-like_sf"/>
</dbReference>
<dbReference type="NCBIfam" id="TIGR02227">
    <property type="entry name" value="sigpep_I_bact"/>
    <property type="match status" value="1"/>
</dbReference>
<dbReference type="GO" id="GO:0016020">
    <property type="term" value="C:membrane"/>
    <property type="evidence" value="ECO:0007669"/>
    <property type="project" value="UniProtKB-SubCell"/>
</dbReference>
<keyword evidence="4" id="KW-0812">Transmembrane</keyword>
<dbReference type="PRINTS" id="PR00727">
    <property type="entry name" value="LEADERPTASE"/>
</dbReference>
<feature type="transmembrane region" description="Helical" evidence="4">
    <location>
        <begin position="12"/>
        <end position="34"/>
    </location>
</feature>
<reference evidence="6 7" key="1">
    <citation type="submission" date="2014-07" db="EMBL/GenBank/DDBJ databases">
        <title>Porphyromonadaceae bacterium OUH 308042 = ATCC BAA-2681 = DSM 28342 draft genome.</title>
        <authorList>
            <person name="Sydenham T.V."/>
            <person name="Hasman H."/>
            <person name="Justensen U.S."/>
        </authorList>
    </citation>
    <scope>NUCLEOTIDE SEQUENCE [LARGE SCALE GENOMIC DNA]</scope>
    <source>
        <strain evidence="6 7">OUH 308042</strain>
    </source>
</reference>
<comment type="caution">
    <text evidence="6">The sequence shown here is derived from an EMBL/GenBank/DDBJ whole genome shotgun (WGS) entry which is preliminary data.</text>
</comment>
<dbReference type="EC" id="3.4.21.89" evidence="4"/>
<gene>
    <name evidence="6" type="ORF">BA92_14235</name>
</gene>
<protein>
    <recommendedName>
        <fullName evidence="2 4">Signal peptidase I</fullName>
        <ecNumber evidence="4">3.4.21.89</ecNumber>
    </recommendedName>
</protein>
<dbReference type="InterPro" id="IPR019533">
    <property type="entry name" value="Peptidase_S26"/>
</dbReference>
<feature type="active site" evidence="3">
    <location>
        <position position="112"/>
    </location>
</feature>
<feature type="active site" evidence="3">
    <location>
        <position position="38"/>
    </location>
</feature>
<evidence type="ECO:0000259" key="5">
    <source>
        <dbReference type="Pfam" id="PF10502"/>
    </source>
</evidence>
<organism evidence="6 7">
    <name type="scientific">Sanguibacteroides justesenii</name>
    <dbReference type="NCBI Taxonomy" id="1547597"/>
    <lineage>
        <taxon>Bacteria</taxon>
        <taxon>Pseudomonadati</taxon>
        <taxon>Bacteroidota</taxon>
        <taxon>Bacteroidia</taxon>
        <taxon>Bacteroidales</taxon>
        <taxon>Porphyromonadaceae</taxon>
        <taxon>Sanguibacteroides</taxon>
    </lineage>
</organism>
<accession>A0A0C3M8C1</accession>
<comment type="similarity">
    <text evidence="1 4">Belongs to the peptidase S26 family.</text>
</comment>
<dbReference type="Pfam" id="PF10502">
    <property type="entry name" value="Peptidase_S26"/>
    <property type="match status" value="1"/>
</dbReference>
<dbReference type="Gene3D" id="2.10.109.10">
    <property type="entry name" value="Umud Fragment, subunit A"/>
    <property type="match status" value="1"/>
</dbReference>
<dbReference type="GO" id="GO:0006465">
    <property type="term" value="P:signal peptide processing"/>
    <property type="evidence" value="ECO:0007669"/>
    <property type="project" value="InterPro"/>
</dbReference>
<dbReference type="EMBL" id="JPIU01000050">
    <property type="protein sequence ID" value="KIO42708.1"/>
    <property type="molecule type" value="Genomic_DNA"/>
</dbReference>
<dbReference type="AlphaFoldDB" id="A0A0C3M8C1"/>
<comment type="catalytic activity">
    <reaction evidence="4">
        <text>Cleavage of hydrophobic, N-terminal signal or leader sequences from secreted and periplasmic proteins.</text>
        <dbReference type="EC" id="3.4.21.89"/>
    </reaction>
</comment>
<dbReference type="InterPro" id="IPR000223">
    <property type="entry name" value="Pept_S26A_signal_pept_1"/>
</dbReference>
<dbReference type="OrthoDB" id="9802919at2"/>
<dbReference type="RefSeq" id="WP_041505578.1">
    <property type="nucleotide sequence ID" value="NZ_JPIU01000050.1"/>
</dbReference>
<dbReference type="GO" id="GO:0004252">
    <property type="term" value="F:serine-type endopeptidase activity"/>
    <property type="evidence" value="ECO:0007669"/>
    <property type="project" value="InterPro"/>
</dbReference>
<keyword evidence="4" id="KW-0472">Membrane</keyword>
<evidence type="ECO:0000256" key="4">
    <source>
        <dbReference type="RuleBase" id="RU362042"/>
    </source>
</evidence>
<dbReference type="CDD" id="cd06530">
    <property type="entry name" value="S26_SPase_I"/>
    <property type="match status" value="1"/>
</dbReference>
<evidence type="ECO:0000256" key="3">
    <source>
        <dbReference type="PIRSR" id="PIRSR600223-1"/>
    </source>
</evidence>
<evidence type="ECO:0000313" key="7">
    <source>
        <dbReference type="Proteomes" id="UP000031980"/>
    </source>
</evidence>
<dbReference type="PANTHER" id="PTHR43390">
    <property type="entry name" value="SIGNAL PEPTIDASE I"/>
    <property type="match status" value="1"/>
</dbReference>
<keyword evidence="7" id="KW-1185">Reference proteome</keyword>
<keyword evidence="4" id="KW-1133">Transmembrane helix</keyword>
<evidence type="ECO:0000256" key="2">
    <source>
        <dbReference type="ARBA" id="ARBA00019232"/>
    </source>
</evidence>
<feature type="domain" description="Peptidase S26" evidence="5">
    <location>
        <begin position="10"/>
        <end position="264"/>
    </location>
</feature>
<name>A0A0C3M8C1_9PORP</name>
<evidence type="ECO:0000256" key="1">
    <source>
        <dbReference type="ARBA" id="ARBA00009370"/>
    </source>
</evidence>